<dbReference type="SUPFAM" id="SSF53098">
    <property type="entry name" value="Ribonuclease H-like"/>
    <property type="match status" value="1"/>
</dbReference>
<dbReference type="Proteomes" id="UP000663887">
    <property type="component" value="Unassembled WGS sequence"/>
</dbReference>
<dbReference type="GO" id="GO:0006357">
    <property type="term" value="P:regulation of transcription by RNA polymerase II"/>
    <property type="evidence" value="ECO:0007669"/>
    <property type="project" value="TreeGrafter"/>
</dbReference>
<accession>A0A816Z8E6</accession>
<evidence type="ECO:0000259" key="1">
    <source>
        <dbReference type="Pfam" id="PF10683"/>
    </source>
</evidence>
<dbReference type="Pfam" id="PF10683">
    <property type="entry name" value="DBD_Tnp_Hermes"/>
    <property type="match status" value="1"/>
</dbReference>
<name>A0A816Z8E6_9BILA</name>
<dbReference type="Proteomes" id="UP000663842">
    <property type="component" value="Unassembled WGS sequence"/>
</dbReference>
<dbReference type="GO" id="GO:0005634">
    <property type="term" value="C:nucleus"/>
    <property type="evidence" value="ECO:0007669"/>
    <property type="project" value="TreeGrafter"/>
</dbReference>
<organism evidence="3 7">
    <name type="scientific">Rotaria magnacalcarata</name>
    <dbReference type="NCBI Taxonomy" id="392030"/>
    <lineage>
        <taxon>Eukaryota</taxon>
        <taxon>Metazoa</taxon>
        <taxon>Spiralia</taxon>
        <taxon>Gnathifera</taxon>
        <taxon>Rotifera</taxon>
        <taxon>Eurotatoria</taxon>
        <taxon>Bdelloidea</taxon>
        <taxon>Philodinida</taxon>
        <taxon>Philodinidae</taxon>
        <taxon>Rotaria</taxon>
    </lineage>
</organism>
<dbReference type="Gene3D" id="1.10.10.1070">
    <property type="entry name" value="Zinc finger, BED domain-containing"/>
    <property type="match status" value="1"/>
</dbReference>
<dbReference type="EMBL" id="CAJOBF010005972">
    <property type="protein sequence ID" value="CAF4192663.1"/>
    <property type="molecule type" value="Genomic_DNA"/>
</dbReference>
<protein>
    <recommendedName>
        <fullName evidence="1">Hermes trasposase DNA-binding domain-containing protein</fullName>
    </recommendedName>
</protein>
<dbReference type="InterPro" id="IPR018473">
    <property type="entry name" value="Hermes_transposase_DNA-db"/>
</dbReference>
<dbReference type="SUPFAM" id="SSF140996">
    <property type="entry name" value="Hermes dimerisation domain"/>
    <property type="match status" value="1"/>
</dbReference>
<gene>
    <name evidence="4" type="ORF">OVN521_LOCUS18753</name>
    <name evidence="5" type="ORF">UXM345_LOCUS27528</name>
    <name evidence="2" type="ORF">WKI299_LOCUS3208</name>
    <name evidence="3" type="ORF">XDN619_LOCUS32224</name>
</gene>
<dbReference type="InterPro" id="IPR012337">
    <property type="entry name" value="RNaseH-like_sf"/>
</dbReference>
<evidence type="ECO:0000313" key="6">
    <source>
        <dbReference type="Proteomes" id="UP000663866"/>
    </source>
</evidence>
<feature type="domain" description="Hermes trasposase DNA-binding" evidence="1">
    <location>
        <begin position="77"/>
        <end position="132"/>
    </location>
</feature>
<dbReference type="EMBL" id="CAJNRG010016044">
    <property type="protein sequence ID" value="CAF2189903.1"/>
    <property type="molecule type" value="Genomic_DNA"/>
</dbReference>
<evidence type="ECO:0000313" key="2">
    <source>
        <dbReference type="EMBL" id="CAF1968660.1"/>
    </source>
</evidence>
<evidence type="ECO:0000313" key="5">
    <source>
        <dbReference type="EMBL" id="CAF4192663.1"/>
    </source>
</evidence>
<dbReference type="EMBL" id="CAJOBG010003446">
    <property type="protein sequence ID" value="CAF4063493.1"/>
    <property type="molecule type" value="Genomic_DNA"/>
</dbReference>
<sequence>MSCTARKELFSKQHYQNLIVTKDSSIKLKKPPSARSELWSNFSQVYHSDIAQDYIVCHECHIVLKWTSETEDYSTIKERIVESYAEFCALDNKTFETVAGDDFISLAKQLMNAGALIGTGFSVNELLPHPTTVSRNVTRTYNKLKQQLILFCENVQHFTITCDFWTESLTGTYPHVFSGISRVQLSLVECLHYGGISLHFVDVGFNLQMFILACKLYDLPNQKAYNIRDFVNIVVEEFGLKINEDIFIVSDNESKMVAAFRDGVIRIGCSAHYINKVIQHAFELEEPCCSGVQALFSLVRDIITYVRQIHKQSSLSICVQNYCKIRFSNVYIMFNTFVMVYNELPSILNTTQRQNYLKINYVELEQLTRYLTYFHDVIEKLSCERTPTVHLVVSYKQFLLNKSKEHNDDCLHLVQLKRYISKHFNDYWIIHDIHYIAMLLHPNLKSYRLIPDKKNMLLH</sequence>
<keyword evidence="6" id="KW-1185">Reference proteome</keyword>
<comment type="caution">
    <text evidence="3">The sequence shown here is derived from an EMBL/GenBank/DDBJ whole genome shotgun (WGS) entry which is preliminary data.</text>
</comment>
<dbReference type="PANTHER" id="PTHR46169">
    <property type="entry name" value="DNA REPLICATION-RELATED ELEMENT FACTOR, ISOFORM A"/>
    <property type="match status" value="1"/>
</dbReference>
<dbReference type="EMBL" id="CAJNRF010000568">
    <property type="protein sequence ID" value="CAF1968660.1"/>
    <property type="molecule type" value="Genomic_DNA"/>
</dbReference>
<dbReference type="Proteomes" id="UP000663866">
    <property type="component" value="Unassembled WGS sequence"/>
</dbReference>
<evidence type="ECO:0000313" key="4">
    <source>
        <dbReference type="EMBL" id="CAF4063493.1"/>
    </source>
</evidence>
<dbReference type="InterPro" id="IPR052717">
    <property type="entry name" value="Vacuolar_transposase_reg"/>
</dbReference>
<evidence type="ECO:0000313" key="3">
    <source>
        <dbReference type="EMBL" id="CAF2189903.1"/>
    </source>
</evidence>
<dbReference type="Proteomes" id="UP000663856">
    <property type="component" value="Unassembled WGS sequence"/>
</dbReference>
<evidence type="ECO:0000313" key="7">
    <source>
        <dbReference type="Proteomes" id="UP000663887"/>
    </source>
</evidence>
<proteinExistence type="predicted"/>
<dbReference type="AlphaFoldDB" id="A0A816Z8E6"/>
<reference evidence="3" key="1">
    <citation type="submission" date="2021-02" db="EMBL/GenBank/DDBJ databases">
        <authorList>
            <person name="Nowell W R."/>
        </authorList>
    </citation>
    <scope>NUCLEOTIDE SEQUENCE</scope>
</reference>
<dbReference type="PANTHER" id="PTHR46169:SF17">
    <property type="entry name" value="HAT C-TERMINAL DIMERISATION DOMAIN-CONTAINING PROTEIN"/>
    <property type="match status" value="1"/>
</dbReference>